<feature type="domain" description="Fibronectin type-III" evidence="6">
    <location>
        <begin position="420"/>
        <end position="520"/>
    </location>
</feature>
<dbReference type="InterPro" id="IPR013098">
    <property type="entry name" value="Ig_I-set"/>
</dbReference>
<dbReference type="GO" id="GO:0007156">
    <property type="term" value="P:homophilic cell adhesion via plasma membrane adhesion molecules"/>
    <property type="evidence" value="ECO:0007669"/>
    <property type="project" value="TreeGrafter"/>
</dbReference>
<dbReference type="GO" id="GO:0055013">
    <property type="term" value="P:cardiac muscle cell development"/>
    <property type="evidence" value="ECO:0007669"/>
    <property type="project" value="UniProtKB-ARBA"/>
</dbReference>
<dbReference type="SMART" id="SM00408">
    <property type="entry name" value="IGc2"/>
    <property type="match status" value="4"/>
</dbReference>
<dbReference type="STRING" id="1676925.ENSPKIP00000002512"/>
<proteinExistence type="predicted"/>
<dbReference type="GeneTree" id="ENSGT01110000267173"/>
<feature type="domain" description="Ig-like" evidence="5">
    <location>
        <begin position="152"/>
        <end position="227"/>
    </location>
</feature>
<dbReference type="FunFam" id="2.60.40.10:FF:000022">
    <property type="entry name" value="Cardiac titin"/>
    <property type="match status" value="2"/>
</dbReference>
<dbReference type="GO" id="GO:0003007">
    <property type="term" value="P:heart morphogenesis"/>
    <property type="evidence" value="ECO:0007669"/>
    <property type="project" value="UniProtKB-ARBA"/>
</dbReference>
<evidence type="ECO:0000256" key="1">
    <source>
        <dbReference type="ARBA" id="ARBA00022729"/>
    </source>
</evidence>
<name>A0A3B3Q791_9TELE</name>
<dbReference type="GO" id="GO:0005886">
    <property type="term" value="C:plasma membrane"/>
    <property type="evidence" value="ECO:0007669"/>
    <property type="project" value="TreeGrafter"/>
</dbReference>
<evidence type="ECO:0000256" key="4">
    <source>
        <dbReference type="ARBA" id="ARBA00023319"/>
    </source>
</evidence>
<dbReference type="SMART" id="SM00409">
    <property type="entry name" value="IG"/>
    <property type="match status" value="4"/>
</dbReference>
<organism evidence="7 8">
    <name type="scientific">Paramormyrops kingsleyae</name>
    <dbReference type="NCBI Taxonomy" id="1676925"/>
    <lineage>
        <taxon>Eukaryota</taxon>
        <taxon>Metazoa</taxon>
        <taxon>Chordata</taxon>
        <taxon>Craniata</taxon>
        <taxon>Vertebrata</taxon>
        <taxon>Euteleostomi</taxon>
        <taxon>Actinopterygii</taxon>
        <taxon>Neopterygii</taxon>
        <taxon>Teleostei</taxon>
        <taxon>Osteoglossocephala</taxon>
        <taxon>Osteoglossomorpha</taxon>
        <taxon>Osteoglossiformes</taxon>
        <taxon>Mormyridae</taxon>
        <taxon>Paramormyrops</taxon>
    </lineage>
</organism>
<reference evidence="7" key="1">
    <citation type="submission" date="2025-08" db="UniProtKB">
        <authorList>
            <consortium name="Ensembl"/>
        </authorList>
    </citation>
    <scope>IDENTIFICATION</scope>
</reference>
<evidence type="ECO:0000256" key="2">
    <source>
        <dbReference type="ARBA" id="ARBA00022737"/>
    </source>
</evidence>
<feature type="domain" description="Ig-like" evidence="5">
    <location>
        <begin position="320"/>
        <end position="412"/>
    </location>
</feature>
<dbReference type="AlphaFoldDB" id="A0A3B3Q791"/>
<protein>
    <submittedName>
        <fullName evidence="7">Uncharacterized protein</fullName>
    </submittedName>
</protein>
<dbReference type="PANTHER" id="PTHR45080:SF8">
    <property type="entry name" value="IG-LIKE DOMAIN-CONTAINING PROTEIN"/>
    <property type="match status" value="1"/>
</dbReference>
<dbReference type="InterPro" id="IPR036116">
    <property type="entry name" value="FN3_sf"/>
</dbReference>
<dbReference type="FunFam" id="2.60.40.10:FF:000002">
    <property type="entry name" value="Titin a"/>
    <property type="match status" value="1"/>
</dbReference>
<keyword evidence="2" id="KW-0677">Repeat</keyword>
<evidence type="ECO:0000259" key="5">
    <source>
        <dbReference type="PROSITE" id="PS50835"/>
    </source>
</evidence>
<evidence type="ECO:0000313" key="8">
    <source>
        <dbReference type="Proteomes" id="UP000261540"/>
    </source>
</evidence>
<dbReference type="InterPro" id="IPR003598">
    <property type="entry name" value="Ig_sub2"/>
</dbReference>
<keyword evidence="3" id="KW-1015">Disulfide bond</keyword>
<reference evidence="7" key="2">
    <citation type="submission" date="2025-09" db="UniProtKB">
        <authorList>
            <consortium name="Ensembl"/>
        </authorList>
    </citation>
    <scope>IDENTIFICATION</scope>
</reference>
<dbReference type="Gene3D" id="2.60.40.10">
    <property type="entry name" value="Immunoglobulins"/>
    <property type="match status" value="6"/>
</dbReference>
<dbReference type="PANTHER" id="PTHR45080">
    <property type="entry name" value="CONTACTIN 5"/>
    <property type="match status" value="1"/>
</dbReference>
<dbReference type="Ensembl" id="ENSPKIT00000026458.1">
    <property type="protein sequence ID" value="ENSPKIP00000002512.1"/>
    <property type="gene ID" value="ENSPKIG00000020369.1"/>
</dbReference>
<keyword evidence="8" id="KW-1185">Reference proteome</keyword>
<keyword evidence="1" id="KW-0732">Signal</keyword>
<dbReference type="InterPro" id="IPR003961">
    <property type="entry name" value="FN3_dom"/>
</dbReference>
<dbReference type="CDD" id="cd00063">
    <property type="entry name" value="FN3"/>
    <property type="match status" value="1"/>
</dbReference>
<sequence>LILSSEESSCILECLNTDKDDSGRYSCQVFNEVGSDSCHAQLCIFASEPPYFIEKLEPMDVTTGDAVCLKCHIGGTHEIKVSWFKADGKLRSSAACKIEFTRGIASLKLSKAVQTDADEYTCKAENSIGSASSSCRLTVQGETSIINSSQTEGQPARFECRIAGSSPLEVSWLKDGEPLKENDEYSMYFDDNTAVLTISRGEIKHSGEYTCVATNSVGTASCRIFVQQEIIKFHPLKPLSVNEGEKLHLSCHVRGSLPMNIQWMKDRKEITSSAKTRITFVDGTATLEISSASKTDAGDYLCKATNDAGSEFCKARVATPFVELDISVKNGVTIRAGETLKLPAYVNGRPQPEVKWTKDESDPVKEHVMIETIGKNTHTTLSIPETDRKDSGLYTLTASNHLGSAYENIKVEIFDPVPGQCEKPTISSVTHNSMTVNWEEPEYDGGTPVIGYWLERKETTSKRWNRVTRDPIKVMPFGVSHNVSGLIEGSQYQFRVTAINAVGCGPPSLPSDPITATDPAGKWYMLFMVNNFSATNVMKFWHYE</sequence>
<dbReference type="CDD" id="cd00096">
    <property type="entry name" value="Ig"/>
    <property type="match status" value="2"/>
</dbReference>
<dbReference type="PROSITE" id="PS50835">
    <property type="entry name" value="IG_LIKE"/>
    <property type="match status" value="4"/>
</dbReference>
<dbReference type="InterPro" id="IPR050958">
    <property type="entry name" value="Cell_Adh-Cytoskel_Orgn"/>
</dbReference>
<dbReference type="FunFam" id="2.60.40.10:FF:000034">
    <property type="entry name" value="Titin isoform A"/>
    <property type="match status" value="1"/>
</dbReference>
<dbReference type="Proteomes" id="UP000261540">
    <property type="component" value="Unplaced"/>
</dbReference>
<dbReference type="Pfam" id="PF00041">
    <property type="entry name" value="fn3"/>
    <property type="match status" value="1"/>
</dbReference>
<dbReference type="SUPFAM" id="SSF49265">
    <property type="entry name" value="Fibronectin type III"/>
    <property type="match status" value="1"/>
</dbReference>
<dbReference type="InterPro" id="IPR003599">
    <property type="entry name" value="Ig_sub"/>
</dbReference>
<keyword evidence="4" id="KW-0393">Immunoglobulin domain</keyword>
<dbReference type="PRINTS" id="PR00014">
    <property type="entry name" value="FNTYPEIII"/>
</dbReference>
<dbReference type="InterPro" id="IPR036179">
    <property type="entry name" value="Ig-like_dom_sf"/>
</dbReference>
<dbReference type="PROSITE" id="PS50853">
    <property type="entry name" value="FN3"/>
    <property type="match status" value="1"/>
</dbReference>
<dbReference type="InterPro" id="IPR007110">
    <property type="entry name" value="Ig-like_dom"/>
</dbReference>
<evidence type="ECO:0000259" key="6">
    <source>
        <dbReference type="PROSITE" id="PS50853"/>
    </source>
</evidence>
<dbReference type="SUPFAM" id="SSF48726">
    <property type="entry name" value="Immunoglobulin"/>
    <property type="match status" value="5"/>
</dbReference>
<dbReference type="InterPro" id="IPR013783">
    <property type="entry name" value="Ig-like_fold"/>
</dbReference>
<dbReference type="Pfam" id="PF07679">
    <property type="entry name" value="I-set"/>
    <property type="match status" value="4"/>
</dbReference>
<evidence type="ECO:0000256" key="3">
    <source>
        <dbReference type="ARBA" id="ARBA00023157"/>
    </source>
</evidence>
<dbReference type="SMART" id="SM00060">
    <property type="entry name" value="FN3"/>
    <property type="match status" value="1"/>
</dbReference>
<feature type="domain" description="Ig-like" evidence="5">
    <location>
        <begin position="50"/>
        <end position="138"/>
    </location>
</feature>
<feature type="domain" description="Ig-like" evidence="5">
    <location>
        <begin position="228"/>
        <end position="318"/>
    </location>
</feature>
<evidence type="ECO:0000313" key="7">
    <source>
        <dbReference type="Ensembl" id="ENSPKIP00000002512.1"/>
    </source>
</evidence>
<dbReference type="FunFam" id="2.60.40.10:FF:000107">
    <property type="entry name" value="Myosin, light chain kinase a"/>
    <property type="match status" value="1"/>
</dbReference>
<accession>A0A3B3Q791</accession>